<feature type="signal peptide" evidence="1">
    <location>
        <begin position="1"/>
        <end position="20"/>
    </location>
</feature>
<dbReference type="InterPro" id="IPR008969">
    <property type="entry name" value="CarboxyPept-like_regulatory"/>
</dbReference>
<keyword evidence="2" id="KW-0378">Hydrolase</keyword>
<organism evidence="2 3">
    <name type="scientific">Flammeovirga aprica JL-4</name>
    <dbReference type="NCBI Taxonomy" id="694437"/>
    <lineage>
        <taxon>Bacteria</taxon>
        <taxon>Pseudomonadati</taxon>
        <taxon>Bacteroidota</taxon>
        <taxon>Cytophagia</taxon>
        <taxon>Cytophagales</taxon>
        <taxon>Flammeovirgaceae</taxon>
        <taxon>Flammeovirga</taxon>
    </lineage>
</organism>
<reference evidence="2 3" key="1">
    <citation type="submission" date="2020-04" db="EMBL/GenBank/DDBJ databases">
        <title>Flammeovirga sp. SR4, a novel species isolated from seawater.</title>
        <authorList>
            <person name="Wang X."/>
        </authorList>
    </citation>
    <scope>NUCLEOTIDE SEQUENCE [LARGE SCALE GENOMIC DNA]</scope>
    <source>
        <strain evidence="2 3">ATCC 23126</strain>
    </source>
</reference>
<dbReference type="GO" id="GO:0004180">
    <property type="term" value="F:carboxypeptidase activity"/>
    <property type="evidence" value="ECO:0007669"/>
    <property type="project" value="UniProtKB-KW"/>
</dbReference>
<proteinExistence type="predicted"/>
<keyword evidence="2" id="KW-0121">Carboxypeptidase</keyword>
<feature type="chain" id="PRO_5030915228" evidence="1">
    <location>
        <begin position="21"/>
        <end position="505"/>
    </location>
</feature>
<comment type="caution">
    <text evidence="2">The sequence shown here is derived from an EMBL/GenBank/DDBJ whole genome shotgun (WGS) entry which is preliminary data.</text>
</comment>
<evidence type="ECO:0000256" key="1">
    <source>
        <dbReference type="SAM" id="SignalP"/>
    </source>
</evidence>
<keyword evidence="2" id="KW-0645">Protease</keyword>
<keyword evidence="3" id="KW-1185">Reference proteome</keyword>
<dbReference type="Gene3D" id="2.60.40.1120">
    <property type="entry name" value="Carboxypeptidase-like, regulatory domain"/>
    <property type="match status" value="1"/>
</dbReference>
<evidence type="ECO:0000313" key="3">
    <source>
        <dbReference type="Proteomes" id="UP000576082"/>
    </source>
</evidence>
<dbReference type="Pfam" id="PF13715">
    <property type="entry name" value="CarbopepD_reg_2"/>
    <property type="match status" value="1"/>
</dbReference>
<keyword evidence="1" id="KW-0732">Signal</keyword>
<gene>
    <name evidence="2" type="ORF">HHU12_11025</name>
</gene>
<dbReference type="AlphaFoldDB" id="A0A7X9RU42"/>
<dbReference type="SUPFAM" id="SSF49464">
    <property type="entry name" value="Carboxypeptidase regulatory domain-like"/>
    <property type="match status" value="1"/>
</dbReference>
<protein>
    <submittedName>
        <fullName evidence="2">Carboxypeptidase-like regulatory domain-containing protein</fullName>
    </submittedName>
</protein>
<dbReference type="Proteomes" id="UP000576082">
    <property type="component" value="Unassembled WGS sequence"/>
</dbReference>
<dbReference type="RefSeq" id="WP_169656795.1">
    <property type="nucleotide sequence ID" value="NZ_JABANE010000024.1"/>
</dbReference>
<name>A0A7X9RU42_9BACT</name>
<evidence type="ECO:0000313" key="2">
    <source>
        <dbReference type="EMBL" id="NME68492.1"/>
    </source>
</evidence>
<dbReference type="EMBL" id="JABANE010000024">
    <property type="protein sequence ID" value="NME68492.1"/>
    <property type="molecule type" value="Genomic_DNA"/>
</dbReference>
<accession>A0A7X9RU42</accession>
<sequence length="505" mass="58604">MLQKTVLIFFILFCSESLFAQEIIKGQVTDAESKAPLPFTNILFSEKGTGTVSNAEGNYTVNLSNLNPTDSITFSYGGYTPKKFLVKDLQKGTNLNVELMPLVINLEEVVITSKNISVKDIMNKVEENFAENYKKEYVKENLFVHSFHRTTVNKDDPIRLKKSSFEGIDQAKSRKIIEMLPDEFINYMDSKHTWYTGKEEHKLVNQKSISLEESSLQKINKEMENTLNFLVEDIESSFNEDKVYYRIKSGIIGTKLKDEEEASSDSLNLENPDVFDSLHYNFKTKYVKISIEEVFDQVMDIDSDFMEFVTKKGKYKYELEGATMIDDDVAYKISFTPKGGNFQGSIFVSSETFAILQMNIEYAPGKRGKHIQLLGIGYSENYKKMRVIFEKGESSYYVKYIYSQKKINFSLERNFSLLKKQKRFMFDKTLEEIKIKTNLHMSSDETREILVLDREKISESEYNNLKEKEIVKVKREQQNSLDLWEGGTVITPTKSLEEYQRKEEI</sequence>